<reference evidence="4 5" key="1">
    <citation type="submission" date="2024-04" db="EMBL/GenBank/DDBJ databases">
        <title>Phyllosticta paracitricarpa is synonymous to the EU quarantine fungus P. citricarpa based on phylogenomic analyses.</title>
        <authorList>
            <consortium name="Lawrence Berkeley National Laboratory"/>
            <person name="Van Ingen-Buijs V.A."/>
            <person name="Van Westerhoven A.C."/>
            <person name="Haridas S."/>
            <person name="Skiadas P."/>
            <person name="Martin F."/>
            <person name="Groenewald J.Z."/>
            <person name="Crous P.W."/>
            <person name="Seidl M.F."/>
        </authorList>
    </citation>
    <scope>NUCLEOTIDE SEQUENCE [LARGE SCALE GENOMIC DNA]</scope>
    <source>
        <strain evidence="4 5">CBS 123371</strain>
    </source>
</reference>
<dbReference type="PANTHER" id="PTHR47784">
    <property type="entry name" value="STEROL UPTAKE CONTROL PROTEIN 2"/>
    <property type="match status" value="1"/>
</dbReference>
<dbReference type="PANTHER" id="PTHR47784:SF5">
    <property type="entry name" value="STEROL UPTAKE CONTROL PROTEIN 2"/>
    <property type="match status" value="1"/>
</dbReference>
<dbReference type="EMBL" id="JBBPHU010000010">
    <property type="protein sequence ID" value="KAK7512862.1"/>
    <property type="molecule type" value="Genomic_DNA"/>
</dbReference>
<accession>A0ABR1KG20</accession>
<feature type="domain" description="Zn(2)-C6 fungal-type" evidence="3">
    <location>
        <begin position="12"/>
        <end position="41"/>
    </location>
</feature>
<dbReference type="SMART" id="SM00066">
    <property type="entry name" value="GAL4"/>
    <property type="match status" value="1"/>
</dbReference>
<evidence type="ECO:0000313" key="5">
    <source>
        <dbReference type="Proteomes" id="UP001363622"/>
    </source>
</evidence>
<comment type="caution">
    <text evidence="4">The sequence shown here is derived from an EMBL/GenBank/DDBJ whole genome shotgun (WGS) entry which is preliminary data.</text>
</comment>
<gene>
    <name evidence="4" type="ORF">IWZ03DRAFT_40771</name>
</gene>
<feature type="region of interest" description="Disordered" evidence="2">
    <location>
        <begin position="43"/>
        <end position="88"/>
    </location>
</feature>
<evidence type="ECO:0000256" key="1">
    <source>
        <dbReference type="ARBA" id="ARBA00023242"/>
    </source>
</evidence>
<feature type="compositionally biased region" description="Low complexity" evidence="2">
    <location>
        <begin position="56"/>
        <end position="65"/>
    </location>
</feature>
<feature type="compositionally biased region" description="Polar residues" evidence="2">
    <location>
        <begin position="66"/>
        <end position="80"/>
    </location>
</feature>
<dbReference type="InterPro" id="IPR036864">
    <property type="entry name" value="Zn2-C6_fun-type_DNA-bd_sf"/>
</dbReference>
<dbReference type="PROSITE" id="PS50048">
    <property type="entry name" value="ZN2_CY6_FUNGAL_2"/>
    <property type="match status" value="1"/>
</dbReference>
<dbReference type="InterPro" id="IPR001138">
    <property type="entry name" value="Zn2Cys6_DnaBD"/>
</dbReference>
<dbReference type="SUPFAM" id="SSF57701">
    <property type="entry name" value="Zn2/Cys6 DNA-binding domain"/>
    <property type="match status" value="1"/>
</dbReference>
<evidence type="ECO:0000313" key="4">
    <source>
        <dbReference type="EMBL" id="KAK7512862.1"/>
    </source>
</evidence>
<evidence type="ECO:0000256" key="2">
    <source>
        <dbReference type="SAM" id="MobiDB-lite"/>
    </source>
</evidence>
<dbReference type="InterPro" id="IPR053157">
    <property type="entry name" value="Sterol_Uptake_Regulator"/>
</dbReference>
<name>A0ABR1KG20_9PEZI</name>
<protein>
    <recommendedName>
        <fullName evidence="3">Zn(2)-C6 fungal-type domain-containing protein</fullName>
    </recommendedName>
</protein>
<dbReference type="InterPro" id="IPR021858">
    <property type="entry name" value="Fun_TF"/>
</dbReference>
<organism evidence="4 5">
    <name type="scientific">Phyllosticta citriasiana</name>
    <dbReference type="NCBI Taxonomy" id="595635"/>
    <lineage>
        <taxon>Eukaryota</taxon>
        <taxon>Fungi</taxon>
        <taxon>Dikarya</taxon>
        <taxon>Ascomycota</taxon>
        <taxon>Pezizomycotina</taxon>
        <taxon>Dothideomycetes</taxon>
        <taxon>Dothideomycetes incertae sedis</taxon>
        <taxon>Botryosphaeriales</taxon>
        <taxon>Phyllostictaceae</taxon>
        <taxon>Phyllosticta</taxon>
    </lineage>
</organism>
<evidence type="ECO:0000259" key="3">
    <source>
        <dbReference type="PROSITE" id="PS50048"/>
    </source>
</evidence>
<dbReference type="Pfam" id="PF00172">
    <property type="entry name" value="Zn_clus"/>
    <property type="match status" value="1"/>
</dbReference>
<sequence>MPRLGHKKSRNGCVQCKRRRVKCDEQRPCSHCARHGVECSLTLDKVPPPPPPPQRASYSAASQASGDSPQAASTQRSGSSPHDEGSDLAQAFSARSSISPHAVKSPSSNTDLAARLAASSEDKGQLVPADQNPFGMLSKTIRERDVMSCFTQQLPVQDWHRDLQLLHHYSTCTSNALTEVESIRHCYQVVYPSIGYSSKAVMHGVLGVAALHLAHLQPGPRNKWLLISTNHQNRAISEFRLQLPSITPANCDELYALSSLTTMFRCASLPIPTDPHQPDAIDDTLECFMLTRGVNEVLKTSYIWVGNGPLSPLLIPDRLAPHIPFGSAVLTPLVEFGLQPQFDELRRLVTHEAFDPPLRATLLLALADLALNYHRILAQPADREPGIVVMFPIRVSPEYMFMVRQRHPAALVLLAYWCCLVHNHSNYWWWGDRGRRVVFAVHDALEERWRAYLEWPMRYVADDGNVGKPKMI</sequence>
<keyword evidence="5" id="KW-1185">Reference proteome</keyword>
<dbReference type="Pfam" id="PF11951">
    <property type="entry name" value="Fungal_trans_2"/>
    <property type="match status" value="1"/>
</dbReference>
<proteinExistence type="predicted"/>
<dbReference type="PROSITE" id="PS00463">
    <property type="entry name" value="ZN2_CY6_FUNGAL_1"/>
    <property type="match status" value="1"/>
</dbReference>
<keyword evidence="1" id="KW-0539">Nucleus</keyword>
<dbReference type="Proteomes" id="UP001363622">
    <property type="component" value="Unassembled WGS sequence"/>
</dbReference>
<dbReference type="CDD" id="cd00067">
    <property type="entry name" value="GAL4"/>
    <property type="match status" value="1"/>
</dbReference>
<dbReference type="Gene3D" id="4.10.240.10">
    <property type="entry name" value="Zn(2)-C6 fungal-type DNA-binding domain"/>
    <property type="match status" value="1"/>
</dbReference>